<dbReference type="PANTHER" id="PTHR22619">
    <property type="entry name" value="ZINC FINGER SWIM DOMAIN CONTAINING PROTEIN 4, 5, 6"/>
    <property type="match status" value="1"/>
</dbReference>
<evidence type="ECO:0000313" key="2">
    <source>
        <dbReference type="Proteomes" id="UP000285301"/>
    </source>
</evidence>
<name>A0A3S3R0W3_9ACAR</name>
<dbReference type="EMBL" id="NCKU01000159">
    <property type="protein sequence ID" value="RWS16830.1"/>
    <property type="molecule type" value="Genomic_DNA"/>
</dbReference>
<keyword evidence="2" id="KW-1185">Reference proteome</keyword>
<dbReference type="STRING" id="1965070.A0A3S3R0W3"/>
<sequence length="140" mass="15896">MCCLRVCSISRLSGISSSVDGECFSSSCSSRINQQQQHPTRSVESLLDICAKVVAYHIPFQRIEERYERIPEPVQTRIIYWSFPRNERDICMYSSLAMDTVVHCGGTDHQKVPFYKGLKLYESGSVDCVLQVGMFSTLTQ</sequence>
<dbReference type="PANTHER" id="PTHR22619:SF0">
    <property type="entry name" value="ZINC FINGER SWIM DOMAIN-CONTAINING PROTEIN 6-LIKE PROTEIN"/>
    <property type="match status" value="1"/>
</dbReference>
<proteinExistence type="predicted"/>
<reference evidence="1 2" key="1">
    <citation type="journal article" date="2018" name="Gigascience">
        <title>Genomes of trombidid mites reveal novel predicted allergens and laterally-transferred genes associated with secondary metabolism.</title>
        <authorList>
            <person name="Dong X."/>
            <person name="Chaisiri K."/>
            <person name="Xia D."/>
            <person name="Armstrong S.D."/>
            <person name="Fang Y."/>
            <person name="Donnelly M.J."/>
            <person name="Kadowaki T."/>
            <person name="McGarry J.W."/>
            <person name="Darby A.C."/>
            <person name="Makepeace B.L."/>
        </authorList>
    </citation>
    <scope>NUCLEOTIDE SEQUENCE [LARGE SCALE GENOMIC DNA]</scope>
    <source>
        <strain evidence="1">UoL-WK</strain>
    </source>
</reference>
<gene>
    <name evidence="1" type="ORF">B4U79_09435</name>
</gene>
<dbReference type="OrthoDB" id="10013584at2759"/>
<dbReference type="Proteomes" id="UP000285301">
    <property type="component" value="Unassembled WGS sequence"/>
</dbReference>
<protein>
    <submittedName>
        <fullName evidence="1">Zinc finger SWIM domain-containing protein 4-like protein</fullName>
    </submittedName>
</protein>
<dbReference type="GO" id="GO:0031462">
    <property type="term" value="C:Cul2-RING ubiquitin ligase complex"/>
    <property type="evidence" value="ECO:0007669"/>
    <property type="project" value="TreeGrafter"/>
</dbReference>
<evidence type="ECO:0000313" key="1">
    <source>
        <dbReference type="EMBL" id="RWS16830.1"/>
    </source>
</evidence>
<comment type="caution">
    <text evidence="1">The sequence shown here is derived from an EMBL/GenBank/DDBJ whole genome shotgun (WGS) entry which is preliminary data.</text>
</comment>
<accession>A0A3S3R0W3</accession>
<organism evidence="1 2">
    <name type="scientific">Dinothrombium tinctorium</name>
    <dbReference type="NCBI Taxonomy" id="1965070"/>
    <lineage>
        <taxon>Eukaryota</taxon>
        <taxon>Metazoa</taxon>
        <taxon>Ecdysozoa</taxon>
        <taxon>Arthropoda</taxon>
        <taxon>Chelicerata</taxon>
        <taxon>Arachnida</taxon>
        <taxon>Acari</taxon>
        <taxon>Acariformes</taxon>
        <taxon>Trombidiformes</taxon>
        <taxon>Prostigmata</taxon>
        <taxon>Anystina</taxon>
        <taxon>Parasitengona</taxon>
        <taxon>Trombidioidea</taxon>
        <taxon>Trombidiidae</taxon>
        <taxon>Dinothrombium</taxon>
    </lineage>
</organism>
<dbReference type="AlphaFoldDB" id="A0A3S3R0W3"/>